<evidence type="ECO:0000256" key="2">
    <source>
        <dbReference type="PROSITE-ProRule" id="PRU00169"/>
    </source>
</evidence>
<evidence type="ECO:0000256" key="3">
    <source>
        <dbReference type="SAM" id="MobiDB-lite"/>
    </source>
</evidence>
<feature type="domain" description="Response regulatory" evidence="4">
    <location>
        <begin position="45"/>
        <end position="171"/>
    </location>
</feature>
<gene>
    <name evidence="5" type="ORF">Y958_08510</name>
</gene>
<feature type="compositionally biased region" description="Low complexity" evidence="3">
    <location>
        <begin position="231"/>
        <end position="246"/>
    </location>
</feature>
<dbReference type="Pfam" id="PF00072">
    <property type="entry name" value="Response_reg"/>
    <property type="match status" value="1"/>
</dbReference>
<feature type="region of interest" description="Disordered" evidence="3">
    <location>
        <begin position="231"/>
        <end position="254"/>
    </location>
</feature>
<accession>A0A248JQ64</accession>
<dbReference type="SMART" id="SM00448">
    <property type="entry name" value="REC"/>
    <property type="match status" value="1"/>
</dbReference>
<evidence type="ECO:0000313" key="6">
    <source>
        <dbReference type="Proteomes" id="UP000197153"/>
    </source>
</evidence>
<dbReference type="PANTHER" id="PTHR44591">
    <property type="entry name" value="STRESS RESPONSE REGULATOR PROTEIN 1"/>
    <property type="match status" value="1"/>
</dbReference>
<proteinExistence type="predicted"/>
<keyword evidence="6" id="KW-1185">Reference proteome</keyword>
<organism evidence="5 6">
    <name type="scientific">Nitrospirillum viridazoti CBAmc</name>
    <dbReference type="NCBI Taxonomy" id="1441467"/>
    <lineage>
        <taxon>Bacteria</taxon>
        <taxon>Pseudomonadati</taxon>
        <taxon>Pseudomonadota</taxon>
        <taxon>Alphaproteobacteria</taxon>
        <taxon>Rhodospirillales</taxon>
        <taxon>Azospirillaceae</taxon>
        <taxon>Nitrospirillum</taxon>
        <taxon>Nitrospirillum viridazoti</taxon>
    </lineage>
</organism>
<dbReference type="InterPro" id="IPR011006">
    <property type="entry name" value="CheY-like_superfamily"/>
</dbReference>
<name>A0A248JQ64_9PROT</name>
<sequence length="254" mass="27367">MVPAALTPRARQWKGLHCRPHRGRLASGDMASAKSGKYYRLDGLSVLVADDNRFVRTILVTVLRGLGVGRVLQAENGEEATAILDVSTQIQGASDIDIVFADHLMAPVDGLELLKWVREHDHDKLKFMPYIMMSGEADENAVRMARDGGVTEYLAKPMSVANVASRLVAIVDKPRPFIRAPGYIGPDRRRQTLPYAGDDRRVMTGRRVTLDGAQAPIEDEALPPVGQAVPEVAAEEAGGAVGAEAAPPSPETLG</sequence>
<dbReference type="InterPro" id="IPR050595">
    <property type="entry name" value="Bact_response_regulator"/>
</dbReference>
<dbReference type="KEGG" id="nao:Y958_08510"/>
<dbReference type="SUPFAM" id="SSF52172">
    <property type="entry name" value="CheY-like"/>
    <property type="match status" value="1"/>
</dbReference>
<keyword evidence="1 2" id="KW-0597">Phosphoprotein</keyword>
<dbReference type="PANTHER" id="PTHR44591:SF3">
    <property type="entry name" value="RESPONSE REGULATORY DOMAIN-CONTAINING PROTEIN"/>
    <property type="match status" value="1"/>
</dbReference>
<protein>
    <recommendedName>
        <fullName evidence="4">Response regulatory domain-containing protein</fullName>
    </recommendedName>
</protein>
<dbReference type="GO" id="GO:0000160">
    <property type="term" value="P:phosphorelay signal transduction system"/>
    <property type="evidence" value="ECO:0007669"/>
    <property type="project" value="InterPro"/>
</dbReference>
<dbReference type="PROSITE" id="PS50110">
    <property type="entry name" value="RESPONSE_REGULATORY"/>
    <property type="match status" value="1"/>
</dbReference>
<dbReference type="Proteomes" id="UP000197153">
    <property type="component" value="Chromosome 1"/>
</dbReference>
<evidence type="ECO:0000313" key="5">
    <source>
        <dbReference type="EMBL" id="ASG20847.1"/>
    </source>
</evidence>
<dbReference type="Gene3D" id="3.40.50.2300">
    <property type="match status" value="1"/>
</dbReference>
<dbReference type="InterPro" id="IPR001789">
    <property type="entry name" value="Sig_transdc_resp-reg_receiver"/>
</dbReference>
<dbReference type="EMBL" id="CP022110">
    <property type="protein sequence ID" value="ASG20847.1"/>
    <property type="molecule type" value="Genomic_DNA"/>
</dbReference>
<dbReference type="AlphaFoldDB" id="A0A248JQ64"/>
<reference evidence="5 6" key="1">
    <citation type="submission" date="2017-06" db="EMBL/GenBank/DDBJ databases">
        <title>Complete genome sequence of Nitrospirillum amazonense strain CBAmC, an endophytic nitrogen-fixing and plant growth-promoting bacterium, isolated from sugarcane.</title>
        <authorList>
            <person name="Schwab S."/>
            <person name="dos Santos Teixeira K.R."/>
            <person name="Simoes Araujo J.L."/>
            <person name="Soares Vidal M."/>
            <person name="Borges de Freitas H.R."/>
            <person name="Rivello Crivelaro A.L."/>
            <person name="Bueno de Camargo Nunes A."/>
            <person name="dos Santos C.M."/>
            <person name="Palmeira da Silva Rosa D."/>
            <person name="da Silva Padilha D."/>
            <person name="da Silva E."/>
            <person name="Araujo Terra L."/>
            <person name="Soares Mendes V."/>
            <person name="Farinelli L."/>
            <person name="Magalhaes Cruz L."/>
            <person name="Baldani J.I."/>
        </authorList>
    </citation>
    <scope>NUCLEOTIDE SEQUENCE [LARGE SCALE GENOMIC DNA]</scope>
    <source>
        <strain evidence="5 6">CBAmC</strain>
    </source>
</reference>
<evidence type="ECO:0000259" key="4">
    <source>
        <dbReference type="PROSITE" id="PS50110"/>
    </source>
</evidence>
<feature type="modified residue" description="4-aspartylphosphate" evidence="2">
    <location>
        <position position="102"/>
    </location>
</feature>
<evidence type="ECO:0000256" key="1">
    <source>
        <dbReference type="ARBA" id="ARBA00022553"/>
    </source>
</evidence>